<organism evidence="2 3">
    <name type="scientific">Exophiala xenobiotica</name>
    <dbReference type="NCBI Taxonomy" id="348802"/>
    <lineage>
        <taxon>Eukaryota</taxon>
        <taxon>Fungi</taxon>
        <taxon>Dikarya</taxon>
        <taxon>Ascomycota</taxon>
        <taxon>Pezizomycotina</taxon>
        <taxon>Eurotiomycetes</taxon>
        <taxon>Chaetothyriomycetidae</taxon>
        <taxon>Chaetothyriales</taxon>
        <taxon>Herpotrichiellaceae</taxon>
        <taxon>Exophiala</taxon>
    </lineage>
</organism>
<dbReference type="GeneID" id="25332755"/>
<reference evidence="2 3" key="1">
    <citation type="submission" date="2015-01" db="EMBL/GenBank/DDBJ databases">
        <title>The Genome Sequence of Exophiala xenobiotica CBS118157.</title>
        <authorList>
            <consortium name="The Broad Institute Genomics Platform"/>
            <person name="Cuomo C."/>
            <person name="de Hoog S."/>
            <person name="Gorbushina A."/>
            <person name="Stielow B."/>
            <person name="Teixiera M."/>
            <person name="Abouelleil A."/>
            <person name="Chapman S.B."/>
            <person name="Priest M."/>
            <person name="Young S.K."/>
            <person name="Wortman J."/>
            <person name="Nusbaum C."/>
            <person name="Birren B."/>
        </authorList>
    </citation>
    <scope>NUCLEOTIDE SEQUENCE [LARGE SCALE GENOMIC DNA]</scope>
    <source>
        <strain evidence="2 3">CBS 118157</strain>
    </source>
</reference>
<proteinExistence type="predicted"/>
<dbReference type="Proteomes" id="UP000054342">
    <property type="component" value="Unassembled WGS sequence"/>
</dbReference>
<dbReference type="RefSeq" id="XP_013309724.1">
    <property type="nucleotide sequence ID" value="XM_013454270.1"/>
</dbReference>
<evidence type="ECO:0000313" key="2">
    <source>
        <dbReference type="EMBL" id="KIW49140.1"/>
    </source>
</evidence>
<feature type="region of interest" description="Disordered" evidence="1">
    <location>
        <begin position="236"/>
        <end position="260"/>
    </location>
</feature>
<feature type="region of interest" description="Disordered" evidence="1">
    <location>
        <begin position="1"/>
        <end position="86"/>
    </location>
</feature>
<evidence type="ECO:0000313" key="3">
    <source>
        <dbReference type="Proteomes" id="UP000054342"/>
    </source>
</evidence>
<feature type="compositionally biased region" description="Polar residues" evidence="1">
    <location>
        <begin position="407"/>
        <end position="416"/>
    </location>
</feature>
<feature type="compositionally biased region" description="Basic and acidic residues" evidence="1">
    <location>
        <begin position="43"/>
        <end position="53"/>
    </location>
</feature>
<name>A0A0D2E314_9EURO</name>
<sequence length="484" mass="54169">MEPPQTPPYRSQFSWTPSEPPKIPSSRTSIFSRPRHNTAGNDAHGESFKDKQQPRRYRTLPKESEPELPKTKSRTIPPIPPRPPGELFKQSLIELTCKHPGAVAEGEGAAPPDVPHHRVSRGRHPDIEPVRRLGELDLDKRGNAFSCIQPDGWFKVIPKKWVEDEFSDDDARFWGSRSSYSQDDQEVGHSNDQPCALYTETMGDVRPRTSSRLPDGDGPEGLDIWDEAQVEHLVPAPLRSRRAWPSNDKPAGAPTHEATNAASCRSVWSSILCDSDNGSQGADGLSQESGGRTGNHHHTEQEDTFEIYNVDGRLTADIDEILDLYLTPDHDEEQKKKVQVPKGLRQPQWEKIIHIDPTLASPLGQRYIPNHLMDRTAKFESKWEPNGTANRYCQAANSETDHDNAVSRDSSMSMTRGSVRRRASSLVPQAHRTFTDMSGQGRDWGPSPLRERKHTQHRAQGEGIAVGPITAAVTFLDENGQTWI</sequence>
<feature type="region of interest" description="Disordered" evidence="1">
    <location>
        <begin position="105"/>
        <end position="124"/>
    </location>
</feature>
<dbReference type="HOGENOM" id="CLU_563855_0_0_1"/>
<accession>A0A0D2E314</accession>
<keyword evidence="3" id="KW-1185">Reference proteome</keyword>
<dbReference type="OrthoDB" id="4161833at2759"/>
<gene>
    <name evidence="2" type="ORF">PV05_10847</name>
</gene>
<evidence type="ECO:0000256" key="1">
    <source>
        <dbReference type="SAM" id="MobiDB-lite"/>
    </source>
</evidence>
<protein>
    <submittedName>
        <fullName evidence="2">Uncharacterized protein</fullName>
    </submittedName>
</protein>
<feature type="region of interest" description="Disordered" evidence="1">
    <location>
        <begin position="277"/>
        <end position="303"/>
    </location>
</feature>
<feature type="region of interest" description="Disordered" evidence="1">
    <location>
        <begin position="398"/>
        <end position="459"/>
    </location>
</feature>
<dbReference type="AlphaFoldDB" id="A0A0D2E314"/>
<feature type="compositionally biased region" description="Polar residues" evidence="1">
    <location>
        <begin position="8"/>
        <end position="17"/>
    </location>
</feature>
<feature type="compositionally biased region" description="Polar residues" evidence="1">
    <location>
        <begin position="277"/>
        <end position="290"/>
    </location>
</feature>
<feature type="compositionally biased region" description="Basic and acidic residues" evidence="1">
    <location>
        <begin position="60"/>
        <end position="70"/>
    </location>
</feature>
<dbReference type="EMBL" id="KN847323">
    <property type="protein sequence ID" value="KIW49140.1"/>
    <property type="molecule type" value="Genomic_DNA"/>
</dbReference>